<gene>
    <name evidence="3" type="ORF">JCR33_02955</name>
</gene>
<dbReference type="RefSeq" id="WP_198880494.1">
    <property type="nucleotide sequence ID" value="NZ_JAEKJA010000001.1"/>
</dbReference>
<accession>A0A934MBX4</accession>
<evidence type="ECO:0000313" key="3">
    <source>
        <dbReference type="EMBL" id="MBJ3774627.1"/>
    </source>
</evidence>
<dbReference type="Proteomes" id="UP000609531">
    <property type="component" value="Unassembled WGS sequence"/>
</dbReference>
<feature type="transmembrane region" description="Helical" evidence="1">
    <location>
        <begin position="55"/>
        <end position="76"/>
    </location>
</feature>
<dbReference type="EMBL" id="JAEKJA010000001">
    <property type="protein sequence ID" value="MBJ3774627.1"/>
    <property type="molecule type" value="Genomic_DNA"/>
</dbReference>
<evidence type="ECO:0000313" key="4">
    <source>
        <dbReference type="Proteomes" id="UP000609531"/>
    </source>
</evidence>
<feature type="transmembrane region" description="Helical" evidence="1">
    <location>
        <begin position="458"/>
        <end position="480"/>
    </location>
</feature>
<feature type="transmembrane region" description="Helical" evidence="1">
    <location>
        <begin position="103"/>
        <end position="125"/>
    </location>
</feature>
<keyword evidence="4" id="KW-1185">Reference proteome</keyword>
<feature type="transmembrane region" description="Helical" evidence="1">
    <location>
        <begin position="383"/>
        <end position="400"/>
    </location>
</feature>
<evidence type="ECO:0000256" key="1">
    <source>
        <dbReference type="SAM" id="Phobius"/>
    </source>
</evidence>
<feature type="transmembrane region" description="Helical" evidence="1">
    <location>
        <begin position="159"/>
        <end position="178"/>
    </location>
</feature>
<dbReference type="AlphaFoldDB" id="A0A934MBX4"/>
<proteinExistence type="predicted"/>
<feature type="domain" description="DUF112" evidence="2">
    <location>
        <begin position="14"/>
        <end position="432"/>
    </location>
</feature>
<dbReference type="PANTHER" id="PTHR35342">
    <property type="entry name" value="TRICARBOXYLIC TRANSPORT PROTEIN"/>
    <property type="match status" value="1"/>
</dbReference>
<sequence length="497" mass="52664">MLDAYVALIAPWPLLYLAIGTALGIVIGSIPGLTASMLIALTLPLTFQMDATNAMTLLIGEYVGGISGGLIAATLLRMPGTPASIMTTFDAFPMAQRGEGERALGLAVAASFFGGLVSWGFLAVLSPPLARLALTFGPWEYFTLVLMALVMLASLSQGSLLKGLIGACLGMLFAMPGIDPSIGQLRLTFGFNDMTGGLNLLPVLIGTFAVSQIIKDVLTIDVALPRVDVGRGVKVGLGDVRRHGPNALRSAVIGTWVGLLPGIGANIAAMLAYATARQVSREPEKFGTGHEPGVVAAETANNASIGGALIPLITMGIPGSVTEAILIGALIIHNLQPGPLLFATNPEVAYGVIASYLGANLVMVVFMLASIRWIARLMYLPRPYLVSAILMFCVVGAFALNNRFFDVWVMLAFGAIGYFLERAKVPLGPFVIGFVLAPIAEEQFRAALMSSAGDPFTLFTRPFATVFFFVSMATLSWPFITERLRRRRATSHGADRR</sequence>
<evidence type="ECO:0000259" key="2">
    <source>
        <dbReference type="Pfam" id="PF01970"/>
    </source>
</evidence>
<name>A0A934MBX4_9HYPH</name>
<keyword evidence="1" id="KW-0812">Transmembrane</keyword>
<feature type="transmembrane region" description="Helical" evidence="1">
    <location>
        <begin position="132"/>
        <end position="153"/>
    </location>
</feature>
<reference evidence="3" key="1">
    <citation type="submission" date="2020-12" db="EMBL/GenBank/DDBJ databases">
        <title>Bacterial taxonomy.</title>
        <authorList>
            <person name="Pan X."/>
        </authorList>
    </citation>
    <scope>NUCLEOTIDE SEQUENCE</scope>
    <source>
        <strain evidence="3">B2012</strain>
    </source>
</reference>
<organism evidence="3 4">
    <name type="scientific">Acuticoccus mangrovi</name>
    <dbReference type="NCBI Taxonomy" id="2796142"/>
    <lineage>
        <taxon>Bacteria</taxon>
        <taxon>Pseudomonadati</taxon>
        <taxon>Pseudomonadota</taxon>
        <taxon>Alphaproteobacteria</taxon>
        <taxon>Hyphomicrobiales</taxon>
        <taxon>Amorphaceae</taxon>
        <taxon>Acuticoccus</taxon>
    </lineage>
</organism>
<protein>
    <submittedName>
        <fullName evidence="3">Tripartite tricarboxylate transporter permease</fullName>
    </submittedName>
</protein>
<dbReference type="PANTHER" id="PTHR35342:SF5">
    <property type="entry name" value="TRICARBOXYLIC TRANSPORT PROTEIN"/>
    <property type="match status" value="1"/>
</dbReference>
<feature type="transmembrane region" description="Helical" evidence="1">
    <location>
        <begin position="348"/>
        <end position="371"/>
    </location>
</feature>
<feature type="transmembrane region" description="Helical" evidence="1">
    <location>
        <begin position="15"/>
        <end position="43"/>
    </location>
</feature>
<keyword evidence="1" id="KW-1133">Transmembrane helix</keyword>
<feature type="transmembrane region" description="Helical" evidence="1">
    <location>
        <begin position="251"/>
        <end position="274"/>
    </location>
</feature>
<comment type="caution">
    <text evidence="3">The sequence shown here is derived from an EMBL/GenBank/DDBJ whole genome shotgun (WGS) entry which is preliminary data.</text>
</comment>
<keyword evidence="1" id="KW-0472">Membrane</keyword>
<dbReference type="Pfam" id="PF01970">
    <property type="entry name" value="TctA"/>
    <property type="match status" value="1"/>
</dbReference>
<dbReference type="InterPro" id="IPR002823">
    <property type="entry name" value="DUF112_TM"/>
</dbReference>